<dbReference type="PROSITE" id="PS51257">
    <property type="entry name" value="PROKAR_LIPOPROTEIN"/>
    <property type="match status" value="1"/>
</dbReference>
<protein>
    <recommendedName>
        <fullName evidence="5">Secreted protein</fullName>
    </recommendedName>
</protein>
<evidence type="ECO:0008006" key="5">
    <source>
        <dbReference type="Google" id="ProtNLM"/>
    </source>
</evidence>
<proteinExistence type="predicted"/>
<keyword evidence="4" id="KW-1185">Reference proteome</keyword>
<feature type="chain" id="PRO_5046044003" description="Secreted protein" evidence="2">
    <location>
        <begin position="27"/>
        <end position="184"/>
    </location>
</feature>
<evidence type="ECO:0000313" key="4">
    <source>
        <dbReference type="Proteomes" id="UP001582793"/>
    </source>
</evidence>
<keyword evidence="2" id="KW-0732">Signal</keyword>
<feature type="signal peptide" evidence="2">
    <location>
        <begin position="1"/>
        <end position="26"/>
    </location>
</feature>
<comment type="caution">
    <text evidence="3">The sequence shown here is derived from an EMBL/GenBank/DDBJ whole genome shotgun (WGS) entry which is preliminary data.</text>
</comment>
<organism evidence="3 4">
    <name type="scientific">Polymorphospora lycopeni</name>
    <dbReference type="NCBI Taxonomy" id="3140240"/>
    <lineage>
        <taxon>Bacteria</taxon>
        <taxon>Bacillati</taxon>
        <taxon>Actinomycetota</taxon>
        <taxon>Actinomycetes</taxon>
        <taxon>Micromonosporales</taxon>
        <taxon>Micromonosporaceae</taxon>
        <taxon>Polymorphospora</taxon>
    </lineage>
</organism>
<feature type="compositionally biased region" description="Low complexity" evidence="1">
    <location>
        <begin position="75"/>
        <end position="86"/>
    </location>
</feature>
<dbReference type="RefSeq" id="WP_375734580.1">
    <property type="nucleotide sequence ID" value="NZ_JBCGDC010000036.1"/>
</dbReference>
<evidence type="ECO:0000256" key="2">
    <source>
        <dbReference type="SAM" id="SignalP"/>
    </source>
</evidence>
<evidence type="ECO:0000313" key="3">
    <source>
        <dbReference type="EMBL" id="MFB6394422.1"/>
    </source>
</evidence>
<feature type="compositionally biased region" description="Low complexity" evidence="1">
    <location>
        <begin position="27"/>
        <end position="38"/>
    </location>
</feature>
<name>A0ABV5CQZ9_9ACTN</name>
<reference evidence="3 4" key="1">
    <citation type="submission" date="2024-04" db="EMBL/GenBank/DDBJ databases">
        <title>Polymorphospora sp. isolated from Baiyangdian Lake in Xiong'an New Area.</title>
        <authorList>
            <person name="Zhang X."/>
            <person name="Liu J."/>
        </authorList>
    </citation>
    <scope>NUCLEOTIDE SEQUENCE [LARGE SCALE GENOMIC DNA]</scope>
    <source>
        <strain evidence="3 4">2-325</strain>
    </source>
</reference>
<gene>
    <name evidence="3" type="ORF">AAFH96_15070</name>
</gene>
<feature type="region of interest" description="Disordered" evidence="1">
    <location>
        <begin position="25"/>
        <end position="56"/>
    </location>
</feature>
<accession>A0ABV5CQZ9</accession>
<dbReference type="Proteomes" id="UP001582793">
    <property type="component" value="Unassembled WGS sequence"/>
</dbReference>
<feature type="region of interest" description="Disordered" evidence="1">
    <location>
        <begin position="139"/>
        <end position="160"/>
    </location>
</feature>
<sequence length="184" mass="18787">MRRRFTGGLVLTAVLALALTGCGGGATDDTGQVATADRGGSGAPGGPPDSPAPTATVSDEDREIAFARCMRENGVDVPDPQPDGGPIRLSFGDGLEPGKVEAAMAECETLLPDGGEIPDADPAELDRLRQFARCMRAEGIADFPDPTPDGSIRGGPGISLDEPKVRAAAEKCQRHAPGILGGGR</sequence>
<dbReference type="EMBL" id="JBCGDC010000036">
    <property type="protein sequence ID" value="MFB6394422.1"/>
    <property type="molecule type" value="Genomic_DNA"/>
</dbReference>
<feature type="region of interest" description="Disordered" evidence="1">
    <location>
        <begin position="72"/>
        <end position="94"/>
    </location>
</feature>
<evidence type="ECO:0000256" key="1">
    <source>
        <dbReference type="SAM" id="MobiDB-lite"/>
    </source>
</evidence>